<comment type="caution">
    <text evidence="9">The sequence shown here is derived from an EMBL/GenBank/DDBJ whole genome shotgun (WGS) entry which is preliminary data.</text>
</comment>
<keyword evidence="7 9" id="KW-0378">Hydrolase</keyword>
<evidence type="ECO:0000256" key="2">
    <source>
        <dbReference type="ARBA" id="ARBA00002039"/>
    </source>
</evidence>
<evidence type="ECO:0000256" key="8">
    <source>
        <dbReference type="ARBA" id="ARBA00022825"/>
    </source>
</evidence>
<accession>A0A8T4HBE1</accession>
<protein>
    <recommendedName>
        <fullName evidence="5">Cyanophycinase</fullName>
        <ecNumber evidence="4">3.4.15.6</ecNumber>
    </recommendedName>
</protein>
<dbReference type="Gene3D" id="3.40.50.880">
    <property type="match status" value="1"/>
</dbReference>
<evidence type="ECO:0000256" key="7">
    <source>
        <dbReference type="ARBA" id="ARBA00022801"/>
    </source>
</evidence>
<keyword evidence="10" id="KW-1185">Reference proteome</keyword>
<dbReference type="Pfam" id="PF03575">
    <property type="entry name" value="Peptidase_S51"/>
    <property type="match status" value="1"/>
</dbReference>
<reference evidence="9" key="1">
    <citation type="submission" date="2021-03" db="EMBL/GenBank/DDBJ databases">
        <authorList>
            <person name="Lu T."/>
            <person name="Wang Q."/>
            <person name="Han X."/>
        </authorList>
    </citation>
    <scope>NUCLEOTIDE SEQUENCE</scope>
    <source>
        <strain evidence="9">WQ 2009</strain>
    </source>
</reference>
<dbReference type="GO" id="GO:0004180">
    <property type="term" value="F:carboxypeptidase activity"/>
    <property type="evidence" value="ECO:0007669"/>
    <property type="project" value="UniProtKB-KW"/>
</dbReference>
<dbReference type="RefSeq" id="WP_353546948.1">
    <property type="nucleotide sequence ID" value="NZ_JAGKSB010000007.1"/>
</dbReference>
<keyword evidence="8" id="KW-0720">Serine protease</keyword>
<dbReference type="Proteomes" id="UP000679691">
    <property type="component" value="Unassembled WGS sequence"/>
</dbReference>
<dbReference type="GO" id="GO:0008236">
    <property type="term" value="F:serine-type peptidase activity"/>
    <property type="evidence" value="ECO:0007669"/>
    <property type="project" value="UniProtKB-KW"/>
</dbReference>
<gene>
    <name evidence="9" type="ORF">J5U18_07755</name>
</gene>
<dbReference type="InterPro" id="IPR011811">
    <property type="entry name" value="Peptidase_S51_cyanophycinase"/>
</dbReference>
<comment type="function">
    <text evidence="2">Exopeptidase that catalyzes the hydrolytic cleavage of multi-L-arginyl-poly-L-aspartic acid (cyanophycin; a water-insoluble reserve polymer) into aspartate-arginine dipeptides.</text>
</comment>
<dbReference type="GO" id="GO:0008241">
    <property type="term" value="F:peptidyl-dipeptidase activity"/>
    <property type="evidence" value="ECO:0007669"/>
    <property type="project" value="UniProtKB-EC"/>
</dbReference>
<dbReference type="InterPro" id="IPR029062">
    <property type="entry name" value="Class_I_gatase-like"/>
</dbReference>
<dbReference type="PANTHER" id="PTHR36175">
    <property type="entry name" value="CYANOPHYCINASE"/>
    <property type="match status" value="1"/>
</dbReference>
<dbReference type="CDD" id="cd03145">
    <property type="entry name" value="GAT1_cyanophycinase"/>
    <property type="match status" value="1"/>
</dbReference>
<dbReference type="EMBL" id="JAGKSB010000007">
    <property type="protein sequence ID" value="MBP3943456.1"/>
    <property type="molecule type" value="Genomic_DNA"/>
</dbReference>
<keyword evidence="9" id="KW-0121">Carboxypeptidase</keyword>
<evidence type="ECO:0000313" key="10">
    <source>
        <dbReference type="Proteomes" id="UP000679691"/>
    </source>
</evidence>
<dbReference type="GO" id="GO:0006508">
    <property type="term" value="P:proteolysis"/>
    <property type="evidence" value="ECO:0007669"/>
    <property type="project" value="UniProtKB-KW"/>
</dbReference>
<comment type="catalytic activity">
    <reaction evidence="1">
        <text>[L-4-(L-arginin-2-N-yl)aspartate](n) + H2O = [L-4-(L-arginin-2-N-yl)aspartate](n-1) + L-4-(L-arginin-2-N-yl)aspartate</text>
        <dbReference type="Rhea" id="RHEA:12845"/>
        <dbReference type="Rhea" id="RHEA-COMP:13728"/>
        <dbReference type="Rhea" id="RHEA-COMP:13734"/>
        <dbReference type="ChEBI" id="CHEBI:15377"/>
        <dbReference type="ChEBI" id="CHEBI:137986"/>
        <dbReference type="ChEBI" id="CHEBI:137991"/>
        <dbReference type="EC" id="3.4.15.6"/>
    </reaction>
</comment>
<dbReference type="InterPro" id="IPR005320">
    <property type="entry name" value="Peptidase_S51"/>
</dbReference>
<dbReference type="SUPFAM" id="SSF52317">
    <property type="entry name" value="Class I glutamine amidotransferase-like"/>
    <property type="match status" value="1"/>
</dbReference>
<evidence type="ECO:0000256" key="5">
    <source>
        <dbReference type="ARBA" id="ARBA00015719"/>
    </source>
</evidence>
<keyword evidence="6" id="KW-0645">Protease</keyword>
<dbReference type="PANTHER" id="PTHR36175:SF1">
    <property type="entry name" value="CYANOPHYCINASE"/>
    <property type="match status" value="1"/>
</dbReference>
<evidence type="ECO:0000256" key="4">
    <source>
        <dbReference type="ARBA" id="ARBA00013115"/>
    </source>
</evidence>
<sequence>MQKVFLLIGLWLLGTAIGFGQQQRKDLAKASVKKDIQGSLFIIGGGHKDQHLMQDMVDAAALKPQDYIAILPMASGYAEESAADMRRQLALVTKNKVWSKNFSRAQASQENLVDSIRGAKLIYITGGDQNRFMEVVRGTPLFEAIHKAFAQGACIAGTSAGAAMMSEYMLSGNQLLDTAYHSTFSSLRHNNVELVAGLGLLKGAIVDQHFIKRSRYNRLFSALAAQPTLVCIGIDESTAILVKGKHVQVLGEAQVVVASDFEGLSKKEDDKITFDNVRLRVYAAPKEFSL</sequence>
<dbReference type="AlphaFoldDB" id="A0A8T4HBE1"/>
<dbReference type="EC" id="3.4.15.6" evidence="4"/>
<proteinExistence type="inferred from homology"/>
<evidence type="ECO:0000256" key="3">
    <source>
        <dbReference type="ARBA" id="ARBA00006534"/>
    </source>
</evidence>
<evidence type="ECO:0000256" key="6">
    <source>
        <dbReference type="ARBA" id="ARBA00022670"/>
    </source>
</evidence>
<name>A0A8T4HBE1_9SPHI</name>
<organism evidence="9 10">
    <name type="scientific">Rhinopithecimicrobium faecis</name>
    <dbReference type="NCBI Taxonomy" id="2820698"/>
    <lineage>
        <taxon>Bacteria</taxon>
        <taxon>Pseudomonadati</taxon>
        <taxon>Bacteroidota</taxon>
        <taxon>Sphingobacteriia</taxon>
        <taxon>Sphingobacteriales</taxon>
        <taxon>Sphingobacteriaceae</taxon>
        <taxon>Rhinopithecimicrobium</taxon>
    </lineage>
</organism>
<comment type="similarity">
    <text evidence="3">Belongs to the peptidase S51 family.</text>
</comment>
<evidence type="ECO:0000313" key="9">
    <source>
        <dbReference type="EMBL" id="MBP3943456.1"/>
    </source>
</evidence>
<dbReference type="NCBIfam" id="TIGR02069">
    <property type="entry name" value="cyanophycinase"/>
    <property type="match status" value="1"/>
</dbReference>
<evidence type="ECO:0000256" key="1">
    <source>
        <dbReference type="ARBA" id="ARBA00001092"/>
    </source>
</evidence>